<name>A0A444ZCP4_ARAHY</name>
<feature type="compositionally biased region" description="Basic residues" evidence="1">
    <location>
        <begin position="154"/>
        <end position="180"/>
    </location>
</feature>
<reference evidence="3 4" key="1">
    <citation type="submission" date="2019-01" db="EMBL/GenBank/DDBJ databases">
        <title>Sequencing of cultivated peanut Arachis hypogaea provides insights into genome evolution and oil improvement.</title>
        <authorList>
            <person name="Chen X."/>
        </authorList>
    </citation>
    <scope>NUCLEOTIDE SEQUENCE [LARGE SCALE GENOMIC DNA]</scope>
    <source>
        <strain evidence="4">cv. Fuhuasheng</strain>
        <tissue evidence="3">Leaves</tissue>
    </source>
</reference>
<evidence type="ECO:0000313" key="4">
    <source>
        <dbReference type="Proteomes" id="UP000289738"/>
    </source>
</evidence>
<dbReference type="Proteomes" id="UP000289738">
    <property type="component" value="Chromosome B04"/>
</dbReference>
<feature type="compositionally biased region" description="Basic and acidic residues" evidence="1">
    <location>
        <begin position="135"/>
        <end position="146"/>
    </location>
</feature>
<evidence type="ECO:0000313" key="3">
    <source>
        <dbReference type="EMBL" id="RYR11939.1"/>
    </source>
</evidence>
<sequence length="358" mass="40691">MERLRNFHPCIDVDFVNKKDLEEHFRGLGYPEYKEIYWLDPAAKNLEFGLHMLKGDQDINDMCEATLSCPDRNEFYIYFEHPVSQPMAVEPEPEPKEEPVVFTDDSSSDNRYESAEDEAYKPPPPGYETDSCDIESPKRREKKTKENASVSPSNKKKVSPKKNGKKSSKRYTGKRRKRHVLYGESSKENRTETPPIAAISRLRIKAAEDFVSPYLTMDAVRKTYDLCVNPVNSKKFWEKTNHPKPQPPRIVRLAGRPKKRQTESGAPLPPPPHKCGEKGYYYKTCKGAPVKPDWQPKRKKAKEASKALVVMTENVALALLPIGNVAGIDGGVNNILVEEPEPINLDPLILGCVFEYSQ</sequence>
<organism evidence="3 4">
    <name type="scientific">Arachis hypogaea</name>
    <name type="common">Peanut</name>
    <dbReference type="NCBI Taxonomy" id="3818"/>
    <lineage>
        <taxon>Eukaryota</taxon>
        <taxon>Viridiplantae</taxon>
        <taxon>Streptophyta</taxon>
        <taxon>Embryophyta</taxon>
        <taxon>Tracheophyta</taxon>
        <taxon>Spermatophyta</taxon>
        <taxon>Magnoliopsida</taxon>
        <taxon>eudicotyledons</taxon>
        <taxon>Gunneridae</taxon>
        <taxon>Pentapetalae</taxon>
        <taxon>rosids</taxon>
        <taxon>fabids</taxon>
        <taxon>Fabales</taxon>
        <taxon>Fabaceae</taxon>
        <taxon>Papilionoideae</taxon>
        <taxon>50 kb inversion clade</taxon>
        <taxon>dalbergioids sensu lato</taxon>
        <taxon>Dalbergieae</taxon>
        <taxon>Pterocarpus clade</taxon>
        <taxon>Arachis</taxon>
    </lineage>
</organism>
<dbReference type="Pfam" id="PF26130">
    <property type="entry name" value="PB1-like"/>
    <property type="match status" value="1"/>
</dbReference>
<accession>A0A444ZCP4</accession>
<feature type="compositionally biased region" description="Basic and acidic residues" evidence="1">
    <location>
        <begin position="108"/>
        <end position="120"/>
    </location>
</feature>
<comment type="caution">
    <text evidence="3">The sequence shown here is derived from an EMBL/GenBank/DDBJ whole genome shotgun (WGS) entry which is preliminary data.</text>
</comment>
<protein>
    <recommendedName>
        <fullName evidence="2">PB1-like domain-containing protein</fullName>
    </recommendedName>
</protein>
<feature type="region of interest" description="Disordered" evidence="1">
    <location>
        <begin position="87"/>
        <end position="192"/>
    </location>
</feature>
<dbReference type="InterPro" id="IPR058594">
    <property type="entry name" value="PB1-like_dom_pln"/>
</dbReference>
<evidence type="ECO:0000256" key="1">
    <source>
        <dbReference type="SAM" id="MobiDB-lite"/>
    </source>
</evidence>
<keyword evidence="4" id="KW-1185">Reference proteome</keyword>
<proteinExistence type="predicted"/>
<evidence type="ECO:0000259" key="2">
    <source>
        <dbReference type="Pfam" id="PF26130"/>
    </source>
</evidence>
<dbReference type="AlphaFoldDB" id="A0A444ZCP4"/>
<gene>
    <name evidence="3" type="ORF">Ahy_B04g069440</name>
</gene>
<dbReference type="EMBL" id="SDMP01000014">
    <property type="protein sequence ID" value="RYR11939.1"/>
    <property type="molecule type" value="Genomic_DNA"/>
</dbReference>
<feature type="domain" description="PB1-like" evidence="2">
    <location>
        <begin position="11"/>
        <end position="81"/>
    </location>
</feature>